<dbReference type="Proteomes" id="UP001209878">
    <property type="component" value="Unassembled WGS sequence"/>
</dbReference>
<feature type="compositionally biased region" description="Basic and acidic residues" evidence="1">
    <location>
        <begin position="32"/>
        <end position="45"/>
    </location>
</feature>
<protein>
    <submittedName>
        <fullName evidence="2">Uncharacterized protein</fullName>
    </submittedName>
</protein>
<dbReference type="AlphaFoldDB" id="A0AAD9KN43"/>
<accession>A0AAD9KN43</accession>
<sequence>MVVETTRLVDTLRSLERTLGTHILALSNILKPPRDFHGARDDRDQNAPGGARAMIHNTTVINEEEPGKDGDKSKENEEDASTTEQSAPTPAVEEPPEEIFGTVGHKKIGMIEPSHDRFYAEVYVQAYWSEPAFDGHLQLVSTFPFVNKFRFLFYCTCVGVFLMKHGVLKQSIKSLVFHCFL</sequence>
<evidence type="ECO:0000313" key="2">
    <source>
        <dbReference type="EMBL" id="KAK2174406.1"/>
    </source>
</evidence>
<dbReference type="EMBL" id="JAODUO010000805">
    <property type="protein sequence ID" value="KAK2174406.1"/>
    <property type="molecule type" value="Genomic_DNA"/>
</dbReference>
<reference evidence="2" key="1">
    <citation type="journal article" date="2023" name="Mol. Biol. Evol.">
        <title>Third-Generation Sequencing Reveals the Adaptive Role of the Epigenome in Three Deep-Sea Polychaetes.</title>
        <authorList>
            <person name="Perez M."/>
            <person name="Aroh O."/>
            <person name="Sun Y."/>
            <person name="Lan Y."/>
            <person name="Juniper S.K."/>
            <person name="Young C.R."/>
            <person name="Angers B."/>
            <person name="Qian P.Y."/>
        </authorList>
    </citation>
    <scope>NUCLEOTIDE SEQUENCE</scope>
    <source>
        <strain evidence="2">R07B-5</strain>
    </source>
</reference>
<name>A0AAD9KN43_RIDPI</name>
<organism evidence="2 3">
    <name type="scientific">Ridgeia piscesae</name>
    <name type="common">Tubeworm</name>
    <dbReference type="NCBI Taxonomy" id="27915"/>
    <lineage>
        <taxon>Eukaryota</taxon>
        <taxon>Metazoa</taxon>
        <taxon>Spiralia</taxon>
        <taxon>Lophotrochozoa</taxon>
        <taxon>Annelida</taxon>
        <taxon>Polychaeta</taxon>
        <taxon>Sedentaria</taxon>
        <taxon>Canalipalpata</taxon>
        <taxon>Sabellida</taxon>
        <taxon>Siboglinidae</taxon>
        <taxon>Ridgeia</taxon>
    </lineage>
</organism>
<feature type="region of interest" description="Disordered" evidence="1">
    <location>
        <begin position="32"/>
        <end position="96"/>
    </location>
</feature>
<evidence type="ECO:0000256" key="1">
    <source>
        <dbReference type="SAM" id="MobiDB-lite"/>
    </source>
</evidence>
<proteinExistence type="predicted"/>
<evidence type="ECO:0000313" key="3">
    <source>
        <dbReference type="Proteomes" id="UP001209878"/>
    </source>
</evidence>
<gene>
    <name evidence="2" type="ORF">NP493_802g03034</name>
</gene>
<feature type="compositionally biased region" description="Basic and acidic residues" evidence="1">
    <location>
        <begin position="65"/>
        <end position="75"/>
    </location>
</feature>
<keyword evidence="3" id="KW-1185">Reference proteome</keyword>
<comment type="caution">
    <text evidence="2">The sequence shown here is derived from an EMBL/GenBank/DDBJ whole genome shotgun (WGS) entry which is preliminary data.</text>
</comment>